<keyword evidence="5" id="KW-0479">Metal-binding</keyword>
<protein>
    <submittedName>
        <fullName evidence="7">Metal-dependent amidase aminoacylase carboxypeptidase</fullName>
    </submittedName>
</protein>
<feature type="binding site" evidence="5">
    <location>
        <position position="97"/>
    </location>
    <ligand>
        <name>Mn(2+)</name>
        <dbReference type="ChEBI" id="CHEBI:29035"/>
        <label>2</label>
    </ligand>
</feature>
<keyword evidence="7" id="KW-0121">Carboxypeptidase</keyword>
<keyword evidence="3" id="KW-0220">Diaminopimelate biosynthesis</keyword>
<dbReference type="FunFam" id="3.30.70.360:FF:000001">
    <property type="entry name" value="N-acetyldiaminopimelate deacetylase"/>
    <property type="match status" value="1"/>
</dbReference>
<evidence type="ECO:0000256" key="3">
    <source>
        <dbReference type="ARBA" id="ARBA00022915"/>
    </source>
</evidence>
<keyword evidence="4" id="KW-0457">Lysine biosynthesis</keyword>
<organism evidence="7 8">
    <name type="scientific">Liquorilactobacillus oeni DSM 19972</name>
    <dbReference type="NCBI Taxonomy" id="1423777"/>
    <lineage>
        <taxon>Bacteria</taxon>
        <taxon>Bacillati</taxon>
        <taxon>Bacillota</taxon>
        <taxon>Bacilli</taxon>
        <taxon>Lactobacillales</taxon>
        <taxon>Lactobacillaceae</taxon>
        <taxon>Liquorilactobacillus</taxon>
    </lineage>
</organism>
<dbReference type="GO" id="GO:0050118">
    <property type="term" value="F:N-acetyldiaminopimelate deacetylase activity"/>
    <property type="evidence" value="ECO:0007669"/>
    <property type="project" value="UniProtKB-ARBA"/>
</dbReference>
<dbReference type="OrthoDB" id="9776731at2"/>
<accession>A0A0R1MBE3</accession>
<dbReference type="GO" id="GO:0046872">
    <property type="term" value="F:metal ion binding"/>
    <property type="evidence" value="ECO:0007669"/>
    <property type="project" value="UniProtKB-KW"/>
</dbReference>
<keyword evidence="7" id="KW-0645">Protease</keyword>
<dbReference type="Gene3D" id="3.40.630.10">
    <property type="entry name" value="Zn peptidases"/>
    <property type="match status" value="1"/>
</dbReference>
<evidence type="ECO:0000256" key="5">
    <source>
        <dbReference type="PIRSR" id="PIRSR005962-1"/>
    </source>
</evidence>
<dbReference type="InterPro" id="IPR011650">
    <property type="entry name" value="Peptidase_M20_dimer"/>
</dbReference>
<evidence type="ECO:0000313" key="8">
    <source>
        <dbReference type="Proteomes" id="UP000051686"/>
    </source>
</evidence>
<feature type="binding site" evidence="5">
    <location>
        <position position="99"/>
    </location>
    <ligand>
        <name>Mn(2+)</name>
        <dbReference type="ChEBI" id="CHEBI:29035"/>
        <label>2</label>
    </ligand>
</feature>
<keyword evidence="8" id="KW-1185">Reference proteome</keyword>
<feature type="binding site" evidence="5">
    <location>
        <position position="133"/>
    </location>
    <ligand>
        <name>Mn(2+)</name>
        <dbReference type="ChEBI" id="CHEBI:29035"/>
        <label>2</label>
    </ligand>
</feature>
<dbReference type="SUPFAM" id="SSF55031">
    <property type="entry name" value="Bacterial exopeptidase dimerisation domain"/>
    <property type="match status" value="1"/>
</dbReference>
<dbReference type="PIRSF" id="PIRSF005962">
    <property type="entry name" value="Pept_M20D_amidohydro"/>
    <property type="match status" value="1"/>
</dbReference>
<name>A0A0R1MBE3_9LACO</name>
<dbReference type="InterPro" id="IPR002933">
    <property type="entry name" value="Peptidase_M20"/>
</dbReference>
<dbReference type="GO" id="GO:0019877">
    <property type="term" value="P:diaminopimelate biosynthetic process"/>
    <property type="evidence" value="ECO:0007669"/>
    <property type="project" value="UniProtKB-KW"/>
</dbReference>
<proteinExistence type="predicted"/>
<keyword evidence="1" id="KW-0028">Amino-acid biosynthesis</keyword>
<dbReference type="PANTHER" id="PTHR11014">
    <property type="entry name" value="PEPTIDASE M20 FAMILY MEMBER"/>
    <property type="match status" value="1"/>
</dbReference>
<reference evidence="7 8" key="1">
    <citation type="journal article" date="2015" name="Genome Announc.">
        <title>Expanding the biotechnology potential of lactobacilli through comparative genomics of 213 strains and associated genera.</title>
        <authorList>
            <person name="Sun Z."/>
            <person name="Harris H.M."/>
            <person name="McCann A."/>
            <person name="Guo C."/>
            <person name="Argimon S."/>
            <person name="Zhang W."/>
            <person name="Yang X."/>
            <person name="Jeffery I.B."/>
            <person name="Cooney J.C."/>
            <person name="Kagawa T.F."/>
            <person name="Liu W."/>
            <person name="Song Y."/>
            <person name="Salvetti E."/>
            <person name="Wrobel A."/>
            <person name="Rasinkangas P."/>
            <person name="Parkhill J."/>
            <person name="Rea M.C."/>
            <person name="O'Sullivan O."/>
            <person name="Ritari J."/>
            <person name="Douillard F.P."/>
            <person name="Paul Ross R."/>
            <person name="Yang R."/>
            <person name="Briner A.E."/>
            <person name="Felis G.E."/>
            <person name="de Vos W.M."/>
            <person name="Barrangou R."/>
            <person name="Klaenhammer T.R."/>
            <person name="Caufield P.W."/>
            <person name="Cui Y."/>
            <person name="Zhang H."/>
            <person name="O'Toole P.W."/>
        </authorList>
    </citation>
    <scope>NUCLEOTIDE SEQUENCE [LARGE SCALE GENOMIC DNA]</scope>
    <source>
        <strain evidence="7 8">DSM 19972</strain>
    </source>
</reference>
<comment type="caution">
    <text evidence="7">The sequence shown here is derived from an EMBL/GenBank/DDBJ whole genome shotgun (WGS) entry which is preliminary data.</text>
</comment>
<gene>
    <name evidence="7" type="ORF">FD46_GL000724</name>
</gene>
<feature type="binding site" evidence="5">
    <location>
        <position position="348"/>
    </location>
    <ligand>
        <name>Mn(2+)</name>
        <dbReference type="ChEBI" id="CHEBI:29035"/>
        <label>2</label>
    </ligand>
</feature>
<dbReference type="GO" id="GO:0009085">
    <property type="term" value="P:lysine biosynthetic process"/>
    <property type="evidence" value="ECO:0007669"/>
    <property type="project" value="UniProtKB-KW"/>
</dbReference>
<evidence type="ECO:0000256" key="4">
    <source>
        <dbReference type="ARBA" id="ARBA00023154"/>
    </source>
</evidence>
<sequence>MVIDTQLEKEIIQKRHFLHQHPEISDQEFTTTKFLTQELKKLGYRIITPSSLNTGVIAEIGKGQPIVGLRSDIDALPIEETTHLPFASQNTGVMHACGHDFHMAALLGAAVLLAAEKDSLGGTARLIFQPAEETHSGAQEVEAAGGIKDMDAIIGFHNKPDLNAGEIGILPGGLMAAVDQFKVVFHGIGTHAAMPQLGRDSILVLATTVSALQSIVSRSEDPQQSAVVSVTHIAGGNTWNVLPEEAWFEGTVRTFSKSARQTAQERFKEIVAGQAASFGVRASVEWIAGPDVVNNDEELTRIAADETKKHLKLVFPQPSNAGEDFSYFSQRVPSVFAFIGSNASSDWHHSDLKVDDAGLLPAAKWYYWVAKRFLREL</sequence>
<dbReference type="Gene3D" id="3.30.70.360">
    <property type="match status" value="1"/>
</dbReference>
<dbReference type="Proteomes" id="UP000051686">
    <property type="component" value="Unassembled WGS sequence"/>
</dbReference>
<dbReference type="PATRIC" id="fig|1423777.3.peg.750"/>
<dbReference type="Pfam" id="PF01546">
    <property type="entry name" value="Peptidase_M20"/>
    <property type="match status" value="1"/>
</dbReference>
<dbReference type="PANTHER" id="PTHR11014:SF63">
    <property type="entry name" value="METALLOPEPTIDASE, PUTATIVE (AFU_ORTHOLOGUE AFUA_6G09600)-RELATED"/>
    <property type="match status" value="1"/>
</dbReference>
<feature type="binding site" evidence="5">
    <location>
        <position position="157"/>
    </location>
    <ligand>
        <name>Mn(2+)</name>
        <dbReference type="ChEBI" id="CHEBI:29035"/>
        <label>2</label>
    </ligand>
</feature>
<dbReference type="InterPro" id="IPR017439">
    <property type="entry name" value="Amidohydrolase"/>
</dbReference>
<keyword evidence="5" id="KW-0464">Manganese</keyword>
<dbReference type="NCBIfam" id="TIGR01891">
    <property type="entry name" value="amidohydrolases"/>
    <property type="match status" value="1"/>
</dbReference>
<evidence type="ECO:0000256" key="1">
    <source>
        <dbReference type="ARBA" id="ARBA00022605"/>
    </source>
</evidence>
<comment type="cofactor">
    <cofactor evidence="5">
        <name>Mn(2+)</name>
        <dbReference type="ChEBI" id="CHEBI:29035"/>
    </cofactor>
    <text evidence="5">The Mn(2+) ion enhances activity.</text>
</comment>
<feature type="domain" description="Peptidase M20 dimerisation" evidence="6">
    <location>
        <begin position="180"/>
        <end position="273"/>
    </location>
</feature>
<evidence type="ECO:0000259" key="6">
    <source>
        <dbReference type="Pfam" id="PF07687"/>
    </source>
</evidence>
<evidence type="ECO:0000313" key="7">
    <source>
        <dbReference type="EMBL" id="KRL05334.1"/>
    </source>
</evidence>
<evidence type="ECO:0000256" key="2">
    <source>
        <dbReference type="ARBA" id="ARBA00022801"/>
    </source>
</evidence>
<dbReference type="GO" id="GO:0004180">
    <property type="term" value="F:carboxypeptidase activity"/>
    <property type="evidence" value="ECO:0007669"/>
    <property type="project" value="UniProtKB-KW"/>
</dbReference>
<dbReference type="InterPro" id="IPR036264">
    <property type="entry name" value="Bact_exopeptidase_dim_dom"/>
</dbReference>
<dbReference type="STRING" id="1423777.FD46_GL000724"/>
<dbReference type="SUPFAM" id="SSF53187">
    <property type="entry name" value="Zn-dependent exopeptidases"/>
    <property type="match status" value="1"/>
</dbReference>
<dbReference type="AlphaFoldDB" id="A0A0R1MBE3"/>
<dbReference type="EMBL" id="AZEH01000025">
    <property type="protein sequence ID" value="KRL05334.1"/>
    <property type="molecule type" value="Genomic_DNA"/>
</dbReference>
<dbReference type="Pfam" id="PF07687">
    <property type="entry name" value="M20_dimer"/>
    <property type="match status" value="1"/>
</dbReference>
<dbReference type="RefSeq" id="WP_057895691.1">
    <property type="nucleotide sequence ID" value="NZ_AZEH01000025.1"/>
</dbReference>
<keyword evidence="2" id="KW-0378">Hydrolase</keyword>